<dbReference type="AlphaFoldDB" id="X1QCW3"/>
<gene>
    <name evidence="5" type="ORF">S06H3_65194</name>
</gene>
<organism evidence="5">
    <name type="scientific">marine sediment metagenome</name>
    <dbReference type="NCBI Taxonomy" id="412755"/>
    <lineage>
        <taxon>unclassified sequences</taxon>
        <taxon>metagenomes</taxon>
        <taxon>ecological metagenomes</taxon>
    </lineage>
</organism>
<evidence type="ECO:0000256" key="1">
    <source>
        <dbReference type="ARBA" id="ARBA00001964"/>
    </source>
</evidence>
<evidence type="ECO:0000313" key="5">
    <source>
        <dbReference type="EMBL" id="GAI66337.1"/>
    </source>
</evidence>
<protein>
    <recommendedName>
        <fullName evidence="4">Transketolase C-terminal domain-containing protein</fullName>
    </recommendedName>
</protein>
<dbReference type="Gene3D" id="3.40.50.920">
    <property type="match status" value="1"/>
</dbReference>
<name>X1QCW3_9ZZZZ</name>
<reference evidence="5" key="1">
    <citation type="journal article" date="2014" name="Front. Microbiol.">
        <title>High frequency of phylogenetically diverse reductive dehalogenase-homologous genes in deep subseafloor sedimentary metagenomes.</title>
        <authorList>
            <person name="Kawai M."/>
            <person name="Futagami T."/>
            <person name="Toyoda A."/>
            <person name="Takaki Y."/>
            <person name="Nishi S."/>
            <person name="Hori S."/>
            <person name="Arai W."/>
            <person name="Tsubouchi T."/>
            <person name="Morono Y."/>
            <person name="Uchiyama I."/>
            <person name="Ito T."/>
            <person name="Fujiyama A."/>
            <person name="Inagaki F."/>
            <person name="Takami H."/>
        </authorList>
    </citation>
    <scope>NUCLEOTIDE SEQUENCE</scope>
    <source>
        <strain evidence="5">Expedition CK06-06</strain>
    </source>
</reference>
<comment type="cofactor">
    <cofactor evidence="1">
        <name>thiamine diphosphate</name>
        <dbReference type="ChEBI" id="CHEBI:58937"/>
    </cofactor>
</comment>
<feature type="domain" description="Transketolase C-terminal" evidence="4">
    <location>
        <begin position="1"/>
        <end position="98"/>
    </location>
</feature>
<dbReference type="SUPFAM" id="SSF52922">
    <property type="entry name" value="TK C-terminal domain-like"/>
    <property type="match status" value="1"/>
</dbReference>
<dbReference type="InterPro" id="IPR033248">
    <property type="entry name" value="Transketolase_C"/>
</dbReference>
<dbReference type="PANTHER" id="PTHR43257:SF2">
    <property type="entry name" value="PYRUVATE DEHYDROGENASE E1 COMPONENT SUBUNIT BETA"/>
    <property type="match status" value="1"/>
</dbReference>
<accession>X1QCW3</accession>
<dbReference type="InterPro" id="IPR009014">
    <property type="entry name" value="Transketo_C/PFOR_II"/>
</dbReference>
<dbReference type="EMBL" id="BARV01043803">
    <property type="protein sequence ID" value="GAI66337.1"/>
    <property type="molecule type" value="Genomic_DNA"/>
</dbReference>
<dbReference type="Pfam" id="PF02780">
    <property type="entry name" value="Transketolase_C"/>
    <property type="match status" value="1"/>
</dbReference>
<keyword evidence="3" id="KW-0786">Thiamine pyrophosphate</keyword>
<proteinExistence type="predicted"/>
<dbReference type="GO" id="GO:0016491">
    <property type="term" value="F:oxidoreductase activity"/>
    <property type="evidence" value="ECO:0007669"/>
    <property type="project" value="UniProtKB-KW"/>
</dbReference>
<feature type="non-terminal residue" evidence="5">
    <location>
        <position position="1"/>
    </location>
</feature>
<keyword evidence="2" id="KW-0560">Oxidoreductase</keyword>
<feature type="non-terminal residue" evidence="5">
    <location>
        <position position="101"/>
    </location>
</feature>
<evidence type="ECO:0000259" key="4">
    <source>
        <dbReference type="Pfam" id="PF02780"/>
    </source>
</evidence>
<evidence type="ECO:0000256" key="3">
    <source>
        <dbReference type="ARBA" id="ARBA00023052"/>
    </source>
</evidence>
<evidence type="ECO:0000256" key="2">
    <source>
        <dbReference type="ARBA" id="ARBA00023002"/>
    </source>
</evidence>
<comment type="caution">
    <text evidence="5">The sequence shown here is derived from an EMBL/GenBank/DDBJ whole genome shotgun (WGS) entry which is preliminary data.</text>
</comment>
<sequence>TIVTYSYMVSKSLEAANILAKDGIDVEIVDLRTVSPIDKNTILESVKRTNRLLIVQEAWARCSVSSEVAAIVAQDGIEYLDAPIRRITAKEAPIPFSPVLG</sequence>
<dbReference type="PANTHER" id="PTHR43257">
    <property type="entry name" value="PYRUVATE DEHYDROGENASE E1 COMPONENT BETA SUBUNIT"/>
    <property type="match status" value="1"/>
</dbReference>